<accession>A0AAV1W954</accession>
<reference evidence="4 5" key="1">
    <citation type="submission" date="2024-03" db="EMBL/GenBank/DDBJ databases">
        <authorList>
            <person name="Martinez-Hernandez J."/>
        </authorList>
    </citation>
    <scope>NUCLEOTIDE SEQUENCE [LARGE SCALE GENOMIC DNA]</scope>
</reference>
<feature type="domain" description="SS18 N-terminal" evidence="3">
    <location>
        <begin position="12"/>
        <end position="72"/>
    </location>
</feature>
<organism evidence="4 5">
    <name type="scientific">Lupinus luteus</name>
    <name type="common">European yellow lupine</name>
    <dbReference type="NCBI Taxonomy" id="3873"/>
    <lineage>
        <taxon>Eukaryota</taxon>
        <taxon>Viridiplantae</taxon>
        <taxon>Streptophyta</taxon>
        <taxon>Embryophyta</taxon>
        <taxon>Tracheophyta</taxon>
        <taxon>Spermatophyta</taxon>
        <taxon>Magnoliopsida</taxon>
        <taxon>eudicotyledons</taxon>
        <taxon>Gunneridae</taxon>
        <taxon>Pentapetalae</taxon>
        <taxon>rosids</taxon>
        <taxon>fabids</taxon>
        <taxon>Fabales</taxon>
        <taxon>Fabaceae</taxon>
        <taxon>Papilionoideae</taxon>
        <taxon>50 kb inversion clade</taxon>
        <taxon>genistoids sensu lato</taxon>
        <taxon>core genistoids</taxon>
        <taxon>Genisteae</taxon>
        <taxon>Lupinus</taxon>
    </lineage>
</organism>
<gene>
    <name evidence="4" type="ORF">LLUT_LOCUS6457</name>
</gene>
<dbReference type="Proteomes" id="UP001497480">
    <property type="component" value="Unassembled WGS sequence"/>
</dbReference>
<comment type="similarity">
    <text evidence="1">Belongs to the SS18 family.</text>
</comment>
<feature type="region of interest" description="Disordered" evidence="2">
    <location>
        <begin position="97"/>
        <end position="147"/>
    </location>
</feature>
<evidence type="ECO:0000313" key="5">
    <source>
        <dbReference type="Proteomes" id="UP001497480"/>
    </source>
</evidence>
<name>A0AAV1W954_LUPLU</name>
<evidence type="ECO:0000259" key="3">
    <source>
        <dbReference type="Pfam" id="PF05030"/>
    </source>
</evidence>
<dbReference type="InterPro" id="IPR007726">
    <property type="entry name" value="SS18_N"/>
</dbReference>
<feature type="compositionally biased region" description="Low complexity" evidence="2">
    <location>
        <begin position="132"/>
        <end position="147"/>
    </location>
</feature>
<proteinExistence type="inferred from homology"/>
<dbReference type="EMBL" id="CAXHTB010000004">
    <property type="protein sequence ID" value="CAL0305397.1"/>
    <property type="molecule type" value="Genomic_DNA"/>
</dbReference>
<evidence type="ECO:0000256" key="1">
    <source>
        <dbReference type="ARBA" id="ARBA00007945"/>
    </source>
</evidence>
<protein>
    <recommendedName>
        <fullName evidence="3">SS18 N-terminal domain-containing protein</fullName>
    </recommendedName>
</protein>
<comment type="caution">
    <text evidence="4">The sequence shown here is derived from an EMBL/GenBank/DDBJ whole genome shotgun (WGS) entry which is preliminary data.</text>
</comment>
<keyword evidence="5" id="KW-1185">Reference proteome</keyword>
<evidence type="ECO:0000256" key="2">
    <source>
        <dbReference type="SAM" id="MobiDB-lite"/>
    </source>
</evidence>
<dbReference type="AlphaFoldDB" id="A0AAV1W954"/>
<feature type="compositionally biased region" description="Low complexity" evidence="2">
    <location>
        <begin position="108"/>
        <end position="122"/>
    </location>
</feature>
<evidence type="ECO:0000313" key="4">
    <source>
        <dbReference type="EMBL" id="CAL0305397.1"/>
    </source>
</evidence>
<sequence length="255" mass="28510">MFNNDPPLNNISTEMIQKFLSLGQYLEENKELILAALEGQNLGKFAEVAQYQAKLQQNLSYLAKLADAVSLPQIEPQGQAMQQPHVAISQQQPHVAISQQQPHVAMSQQQPHVAMPQQQPHVAMSQQHPHVSMSQQQPHTPMSQQQPELSTLNLPFDLNDQQEHNHLPMSLQQHDLSTPKLPFPINEQQHKLPNFFQQQQQFMPGSMGSFPSSNSGIYQTLPTRLGSLSHTPESSQIASDVTPLWSLGMPPSGPY</sequence>
<dbReference type="Pfam" id="PF05030">
    <property type="entry name" value="SSXT"/>
    <property type="match status" value="1"/>
</dbReference>